<accession>A0A4C1WPR3</accession>
<gene>
    <name evidence="1" type="ORF">EVAR_97578_1</name>
</gene>
<protein>
    <submittedName>
        <fullName evidence="1">Uncharacterized protein</fullName>
    </submittedName>
</protein>
<keyword evidence="2" id="KW-1185">Reference proteome</keyword>
<dbReference type="Proteomes" id="UP000299102">
    <property type="component" value="Unassembled WGS sequence"/>
</dbReference>
<evidence type="ECO:0000313" key="2">
    <source>
        <dbReference type="Proteomes" id="UP000299102"/>
    </source>
</evidence>
<dbReference type="AlphaFoldDB" id="A0A4C1WPR3"/>
<organism evidence="1 2">
    <name type="scientific">Eumeta variegata</name>
    <name type="common">Bagworm moth</name>
    <name type="synonym">Eumeta japonica</name>
    <dbReference type="NCBI Taxonomy" id="151549"/>
    <lineage>
        <taxon>Eukaryota</taxon>
        <taxon>Metazoa</taxon>
        <taxon>Ecdysozoa</taxon>
        <taxon>Arthropoda</taxon>
        <taxon>Hexapoda</taxon>
        <taxon>Insecta</taxon>
        <taxon>Pterygota</taxon>
        <taxon>Neoptera</taxon>
        <taxon>Endopterygota</taxon>
        <taxon>Lepidoptera</taxon>
        <taxon>Glossata</taxon>
        <taxon>Ditrysia</taxon>
        <taxon>Tineoidea</taxon>
        <taxon>Psychidae</taxon>
        <taxon>Oiketicinae</taxon>
        <taxon>Eumeta</taxon>
    </lineage>
</organism>
<evidence type="ECO:0000313" key="1">
    <source>
        <dbReference type="EMBL" id="GBP52983.1"/>
    </source>
</evidence>
<comment type="caution">
    <text evidence="1">The sequence shown here is derived from an EMBL/GenBank/DDBJ whole genome shotgun (WGS) entry which is preliminary data.</text>
</comment>
<sequence>MAYQTSYFEELHFAAAPQSMTFYVAPSACSHGSMRGVPPPRLNRLYEKDNFLNALVEVGNALVPLLGLRVSMVDDDYLVFDGSQARLQL</sequence>
<name>A0A4C1WPR3_EUMVA</name>
<reference evidence="1 2" key="1">
    <citation type="journal article" date="2019" name="Commun. Biol.">
        <title>The bagworm genome reveals a unique fibroin gene that provides high tensile strength.</title>
        <authorList>
            <person name="Kono N."/>
            <person name="Nakamura H."/>
            <person name="Ohtoshi R."/>
            <person name="Tomita M."/>
            <person name="Numata K."/>
            <person name="Arakawa K."/>
        </authorList>
    </citation>
    <scope>NUCLEOTIDE SEQUENCE [LARGE SCALE GENOMIC DNA]</scope>
</reference>
<proteinExistence type="predicted"/>
<dbReference type="EMBL" id="BGZK01000613">
    <property type="protein sequence ID" value="GBP52983.1"/>
    <property type="molecule type" value="Genomic_DNA"/>
</dbReference>